<comment type="subcellular location">
    <subcellularLocation>
        <location evidence="1">Membrane</location>
        <topology evidence="1">Multi-pass membrane protein</topology>
    </subcellularLocation>
</comment>
<evidence type="ECO:0008006" key="10">
    <source>
        <dbReference type="Google" id="ProtNLM"/>
    </source>
</evidence>
<evidence type="ECO:0000256" key="3">
    <source>
        <dbReference type="ARBA" id="ARBA00022989"/>
    </source>
</evidence>
<dbReference type="GO" id="GO:0015174">
    <property type="term" value="F:basic amino acid transmembrane transporter activity"/>
    <property type="evidence" value="ECO:0007669"/>
    <property type="project" value="UniProtKB-ARBA"/>
</dbReference>
<dbReference type="OMA" id="LIMNASW"/>
<accession>A0A1M2W231</accession>
<dbReference type="Gene3D" id="1.20.1280.290">
    <property type="match status" value="1"/>
</dbReference>
<keyword evidence="3 7" id="KW-1133">Transmembrane helix</keyword>
<protein>
    <recommendedName>
        <fullName evidence="10">Vacuolar amino acid transporter YPQ3</fullName>
    </recommendedName>
</protein>
<evidence type="ECO:0000313" key="8">
    <source>
        <dbReference type="EMBL" id="OJT13830.1"/>
    </source>
</evidence>
<proteinExistence type="inferred from homology"/>
<evidence type="ECO:0000256" key="7">
    <source>
        <dbReference type="SAM" id="Phobius"/>
    </source>
</evidence>
<evidence type="ECO:0000256" key="5">
    <source>
        <dbReference type="ARBA" id="ARBA00038039"/>
    </source>
</evidence>
<keyword evidence="9" id="KW-1185">Reference proteome</keyword>
<feature type="transmembrane region" description="Helical" evidence="7">
    <location>
        <begin position="88"/>
        <end position="109"/>
    </location>
</feature>
<keyword evidence="4 7" id="KW-0472">Membrane</keyword>
<sequence>MVGGKSLQTGSAEAWEQREDKLSPGLRKKAAYSSLLPTLKLVVYSPQIIENYRKQSGEGLSVSFVAIWLIGDICNLTGAVLANLIPTIVILGSYYSVCDVILLTQIYYYRWKKARRTARLLLSDEPETAALYGEASPLLPGGTDSEVPARRSMSKDTLKFASALLFVFAVGVAAWAVDRHVHRDSPRSKPEEVIEWRSQVLGWISAALFRKSARRTGMPDADFCGNSRSAGAADRCVAFIARQGTGTECLRRAVKNLDTRCEGLSPFLFVYSISGNTTYFLSILATSLNIKHLATNAPWIAGACISRV</sequence>
<dbReference type="GO" id="GO:0034486">
    <property type="term" value="P:vacuolar transmembrane transport"/>
    <property type="evidence" value="ECO:0007669"/>
    <property type="project" value="UniProtKB-ARBA"/>
</dbReference>
<dbReference type="PANTHER" id="PTHR16201:SF44">
    <property type="entry name" value="SEVEN TRANSMEMBRANE PROTEIN 1"/>
    <property type="match status" value="1"/>
</dbReference>
<evidence type="ECO:0000256" key="2">
    <source>
        <dbReference type="ARBA" id="ARBA00022692"/>
    </source>
</evidence>
<keyword evidence="2 7" id="KW-0812">Transmembrane</keyword>
<dbReference type="InterPro" id="IPR006603">
    <property type="entry name" value="PQ-loop_rpt"/>
</dbReference>
<evidence type="ECO:0000256" key="6">
    <source>
        <dbReference type="ARBA" id="ARBA00050768"/>
    </source>
</evidence>
<dbReference type="AlphaFoldDB" id="A0A1M2W231"/>
<reference evidence="8 9" key="1">
    <citation type="submission" date="2016-10" db="EMBL/GenBank/DDBJ databases">
        <title>Genome sequence of the basidiomycete white-rot fungus Trametes pubescens.</title>
        <authorList>
            <person name="Makela M.R."/>
            <person name="Granchi Z."/>
            <person name="Peng M."/>
            <person name="De Vries R.P."/>
            <person name="Grigoriev I."/>
            <person name="Riley R."/>
            <person name="Hilden K."/>
        </authorList>
    </citation>
    <scope>NUCLEOTIDE SEQUENCE [LARGE SCALE GENOMIC DNA]</scope>
    <source>
        <strain evidence="8 9">FBCC735</strain>
    </source>
</reference>
<name>A0A1M2W231_TRAPU</name>
<organism evidence="8 9">
    <name type="scientific">Trametes pubescens</name>
    <name type="common">White-rot fungus</name>
    <dbReference type="NCBI Taxonomy" id="154538"/>
    <lineage>
        <taxon>Eukaryota</taxon>
        <taxon>Fungi</taxon>
        <taxon>Dikarya</taxon>
        <taxon>Basidiomycota</taxon>
        <taxon>Agaricomycotina</taxon>
        <taxon>Agaricomycetes</taxon>
        <taxon>Polyporales</taxon>
        <taxon>Polyporaceae</taxon>
        <taxon>Trametes</taxon>
    </lineage>
</organism>
<evidence type="ECO:0000256" key="4">
    <source>
        <dbReference type="ARBA" id="ARBA00023136"/>
    </source>
</evidence>
<feature type="transmembrane region" description="Helical" evidence="7">
    <location>
        <begin position="160"/>
        <end position="177"/>
    </location>
</feature>
<evidence type="ECO:0000256" key="1">
    <source>
        <dbReference type="ARBA" id="ARBA00004141"/>
    </source>
</evidence>
<dbReference type="GO" id="GO:0098852">
    <property type="term" value="C:lytic vacuole membrane"/>
    <property type="evidence" value="ECO:0007669"/>
    <property type="project" value="UniProtKB-ARBA"/>
</dbReference>
<dbReference type="Proteomes" id="UP000184267">
    <property type="component" value="Unassembled WGS sequence"/>
</dbReference>
<feature type="transmembrane region" description="Helical" evidence="7">
    <location>
        <begin position="60"/>
        <end position="82"/>
    </location>
</feature>
<gene>
    <name evidence="8" type="ORF">TRAPUB_9600</name>
</gene>
<dbReference type="EMBL" id="MNAD01000356">
    <property type="protein sequence ID" value="OJT13830.1"/>
    <property type="molecule type" value="Genomic_DNA"/>
</dbReference>
<dbReference type="Pfam" id="PF04193">
    <property type="entry name" value="PQ-loop"/>
    <property type="match status" value="1"/>
</dbReference>
<dbReference type="InterPro" id="IPR051415">
    <property type="entry name" value="LAAT-1"/>
</dbReference>
<dbReference type="SMART" id="SM00679">
    <property type="entry name" value="CTNS"/>
    <property type="match status" value="1"/>
</dbReference>
<dbReference type="PANTHER" id="PTHR16201">
    <property type="entry name" value="SEVEN TRANSMEMBRANE PROTEIN 1-RELATED"/>
    <property type="match status" value="1"/>
</dbReference>
<comment type="similarity">
    <text evidence="5">Belongs to the laat-1 family.</text>
</comment>
<comment type="caution">
    <text evidence="8">The sequence shown here is derived from an EMBL/GenBank/DDBJ whole genome shotgun (WGS) entry which is preliminary data.</text>
</comment>
<dbReference type="OrthoDB" id="8048523at2759"/>
<comment type="catalytic activity">
    <reaction evidence="6">
        <text>L-histidine(out) + L-arginine(in) = L-histidine(in) + L-arginine(out)</text>
        <dbReference type="Rhea" id="RHEA:71063"/>
        <dbReference type="ChEBI" id="CHEBI:32682"/>
        <dbReference type="ChEBI" id="CHEBI:57595"/>
    </reaction>
</comment>
<dbReference type="STRING" id="154538.A0A1M2W231"/>
<dbReference type="FunFam" id="1.20.1280.290:FF:000009">
    <property type="entry name" value="PQ loop repeat family protein"/>
    <property type="match status" value="1"/>
</dbReference>
<evidence type="ECO:0000313" key="9">
    <source>
        <dbReference type="Proteomes" id="UP000184267"/>
    </source>
</evidence>